<comment type="caution">
    <text evidence="1">The sequence shown here is derived from an EMBL/GenBank/DDBJ whole genome shotgun (WGS) entry which is preliminary data.</text>
</comment>
<accession>A0ABS0ISX2</accession>
<name>A0ABS0ISX2_9GAMM</name>
<proteinExistence type="predicted"/>
<reference evidence="1 2" key="1">
    <citation type="submission" date="2020-11" db="EMBL/GenBank/DDBJ databases">
        <title>Enhanced detection system for hospital associated transmission using whole genome sequencing surveillance.</title>
        <authorList>
            <person name="Harrison L.H."/>
            <person name="Van Tyne D."/>
            <person name="Marsh J.W."/>
            <person name="Griffith M.P."/>
            <person name="Snyder D.J."/>
            <person name="Cooper V.S."/>
            <person name="Mustapha M."/>
        </authorList>
    </citation>
    <scope>NUCLEOTIDE SEQUENCE [LARGE SCALE GENOMIC DNA]</scope>
    <source>
        <strain evidence="1 2">PR00075</strain>
    </source>
</reference>
<evidence type="ECO:0000313" key="2">
    <source>
        <dbReference type="Proteomes" id="UP000614721"/>
    </source>
</evidence>
<protein>
    <submittedName>
        <fullName evidence="1">Uncharacterized protein</fullName>
    </submittedName>
</protein>
<gene>
    <name evidence="1" type="ORF">I4902_04315</name>
</gene>
<organism evidence="1 2">
    <name type="scientific">Proteus alimentorum</name>
    <dbReference type="NCBI Taxonomy" id="1973495"/>
    <lineage>
        <taxon>Bacteria</taxon>
        <taxon>Pseudomonadati</taxon>
        <taxon>Pseudomonadota</taxon>
        <taxon>Gammaproteobacteria</taxon>
        <taxon>Enterobacterales</taxon>
        <taxon>Morganellaceae</taxon>
        <taxon>Proteus</taxon>
    </lineage>
</organism>
<sequence>MSDKLLSIEIISDTINLFKIKDDIQNAFLLDLDSNNVMMVVAEPQNITNVKDIVENCELYIVISNNDENNSYYKCTDDKGNEQKYHTNGDIMK</sequence>
<dbReference type="Proteomes" id="UP000614721">
    <property type="component" value="Unassembled WGS sequence"/>
</dbReference>
<dbReference type="EMBL" id="JADSJP010000005">
    <property type="protein sequence ID" value="MBG2878492.1"/>
    <property type="molecule type" value="Genomic_DNA"/>
</dbReference>
<keyword evidence="2" id="KW-1185">Reference proteome</keyword>
<dbReference type="RefSeq" id="WP_196568057.1">
    <property type="nucleotide sequence ID" value="NZ_JADRYY010000022.1"/>
</dbReference>
<evidence type="ECO:0000313" key="1">
    <source>
        <dbReference type="EMBL" id="MBG2878492.1"/>
    </source>
</evidence>